<evidence type="ECO:0000256" key="10">
    <source>
        <dbReference type="SAM" id="MobiDB-lite"/>
    </source>
</evidence>
<evidence type="ECO:0000256" key="2">
    <source>
        <dbReference type="ARBA" id="ARBA00008842"/>
    </source>
</evidence>
<sequence length="2767" mass="308429">MPAAEQEGAAVPAAQKGSWSGFIKQLASFNGDLSTMTAPAWILSTSSLTEFSAYWAEMPKLLVAPAAEQDPQRRMCLVLKWFLSTLKQQYASRNEKLGSEKKPLNPFLGELFLGKWEDESGETRLVSEQVSHHPPVTAYSVRNEKHGVRLEGYNAQKASFGRTIYVKQVGHALLHLDKFNETYLITLPSLHIEGIIGGKPYVELDKSNYIVSSSGYTARIDYSGAGWVSGSPNRLNAVIFPHGKEKSKSSVLYTAEGSWTDKFTIKDANKKVVEEYNAKTEPKAKLQVADIKDQDPLESRRAWKTVADAILKGDMNATSVQKSKIEEHQRAQRKKEQAEGRDWDRTFFTKANDSPIFEQLIKEVPSGSLEQDQTGGIWCFDEQKAQAAKSPYNAMSKEIENGCGAQEQEAILDPRLTTFSHASPISSPYSSLSRNHILNVCVVSMSDRPFNIPNQRASLNVRRSRSRNQTARNSSERHQQPGSASASGTGTGRNPTPIHLATATATSSAANPPSAVHSQSPPRTALSPTTSFNPSSVPASRQLTSRHSSTSSNSSYISPSHATATATTATATTATAAFHQTNRPRNVASLGSPRLASSIASLNSLSGGSVAGGISRLARQSPSLSLSTSAGSPVSSTGPHSASASGQLSSLVLTQLAILLSTINQDTDPVKWEAQAEKIRKLIHESGMELFTTYFRRLLQSNAGTIFAPTARAPTGGDAAGNHQLLVEEMHKIIREPQQADKIAHLLDTSDGELYRDFDLNAFIDHFRLDPVAKIALVLPCRAVNKTDLRAKADAILSQTFQSFLSTLATPQPIEPDNELSPSVLAAIVDRLLQEPPRNWGEEQRENLFYAIRVRYSRLNTRVPPEVESAMLLDALLASPQDSRLAKRIQQAGPRVTSSLDACKDILSGVETRDISYPQIANVLLFMVITQNGDAYDPGIFIEAVRQHKAGARLDWTDVVSGFDKEHLRVTKKQFLALYNALVPLANEYANFDIQSLWGPGPGGQPWQYPETQLSFVVAFLSTTPEELDVMTIPNLQQAFDLRQFATASEKVKAYAERAIKHPLVSMQATRTLFEMIFRTQESYNMAQMLGIPENIINRNMTVFVCAASAVPKPWQPLQEQALKQLFYPFLLKQHDNYEFVMHALWQHDKSWVATRMVEFYNQDQNLLTLIYQHADEHGWLEQLFTLTTVFAVDLATYAHGNGKCDLEEWAQQHVAQLGPIPFARAVADFLNTKIEDESQIQRDHAPAKTVPMKAKTVHALLSLIQDAMPPEYELGGLFRRCLQSYPRLFNYGQDEKLDAIIEANGEQSNVLSDTATKDMEEKYKEMYGGQTNPDTLVSDLNRLKVSEEPADQELFAAMLFGLFEEYNCFGEYPNEALATTAVLFGGLVSYHVLSGVAEQAAIFMIFEAVTEFGPEDPMYRFGLQALLHVLPRLKEWPHLADRILQTPSLRGTLAVPAAENVLKELHEANAALDGDVANGITNGIVEEEFAEVAAPTFSAIQVDPPLRENFYEDPDEDVSDKIMFVLNNVSKRNLDEKFKEIEGAVEEKYHSWFAHYLVEELAKSQPNFQSLYLQILDNFNQKMLWAEVLRETYVSCQKMLNAQSTMDNPQERTTMKNLAGWLGSITLARNQPILHRNLSFKDLLMEAQDNGRLLVAIPFTCKTLVQAAQSKVFRPPNPWIAELLGLLSELYHCMDLKLNMKFEIEMLCREFGLDIKSIDPLDTIRSRPVIDPGMLQNYLPDGPDAFGDMALMGLAKRGPNERFSPEAVISAVPDLGNLLQIPQPVGSITQQQMRNIFVNASQQAIYEIIAPVVERSVTIASISTAELIQKDFITEGDVDKMRNSAHTVVKALSGSLALVTCKEPLRMSITNNIRIMASRGLPDQLPEGQILMFVNDNIDIVCSLVEQAAENHSLNEIDLQLQQALDQRRQHAQDRPDEPFAQTPVGRWATLIPDPYRQDQNGLNRQQLSIYEEFGRQARVPAQAHGNQGSQDGQGRPAQDVLSDIYMPQLTPAETPAMPRNTQNQRLQGHGAQQVNGFIDPGTVVPRIFEVIQEIQQATREAPEDHAGELSDSSPVRHLYGQILGLLDAVQQYELYVPMLADRVLNIIFTEASKKLETEILARLLQTFQRAHNPVSRQVITAIINTESDIIFNANAITALSSLELLEPLHIDAFMSKAFKQRRMVALACFRDVLDEMLLRESALALRAEMVLSYEALGQWLVEEPQNDLAREVISKLQRPANHVNGMPSPESETSKATLQEYIFEEWVALQRRGVPVRSHLAFVQQLHEKNIIAGPEDALGFVRHSLEYSIMQFNAESGIPYASQDKAYVAIDAFARLVMLIVMYQGPSNGEAVNKSKSLEAMIRLIVLVMAHHHNKQREHWNGRVYFRLFSSLLVELNDHREQLTAEQNLDAFKVFATTLQVLQPRYFSGFLYHWLALLSHRLLVPAFISPTGRANGGWNIYVKLLTVLFDNLGELLLVPEVSPVAIDFYRGIFRFMISIEHDFPEFLVENHMQLNASIPLQCLQLRNIINNACPRALAVDQPDPFTSGLKINRLEQVRQAPTVHCDTSKVLEEATIKPIVDKVIAMLDLSDEEFGSVLAVVDREDGHISSILINALVLHIGIHATSASSVFSSAASPAKLLERLIKESRAEARYNILSAMANQVRFVNSHTHYFSTALQHIFGTSGQEVQEQILRILCERVLVPRPHPWGIIVMLLEMLKNPNYGLWDLPWIKASPSIESLLLNLAQGQEQRAQFGGRSPLAGF</sequence>
<dbReference type="GO" id="GO:0008289">
    <property type="term" value="F:lipid binding"/>
    <property type="evidence" value="ECO:0007669"/>
    <property type="project" value="InterPro"/>
</dbReference>
<dbReference type="InterPro" id="IPR000648">
    <property type="entry name" value="Oxysterol-bd"/>
</dbReference>
<comment type="subcellular location">
    <subcellularLocation>
        <location evidence="1">Nucleus</location>
    </subcellularLocation>
</comment>
<dbReference type="Pfam" id="PF01237">
    <property type="entry name" value="Oxysterol_BP"/>
    <property type="match status" value="1"/>
</dbReference>
<accession>A0A139IUE6</accession>
<evidence type="ECO:0000256" key="9">
    <source>
        <dbReference type="RuleBase" id="RU003844"/>
    </source>
</evidence>
<dbReference type="Gene3D" id="1.25.40.790">
    <property type="match status" value="1"/>
</dbReference>
<dbReference type="GO" id="GO:0120009">
    <property type="term" value="P:intermembrane lipid transfer"/>
    <property type="evidence" value="ECO:0007669"/>
    <property type="project" value="UniProtKB-ARBA"/>
</dbReference>
<dbReference type="InterPro" id="IPR037239">
    <property type="entry name" value="OSBP_sf"/>
</dbReference>
<organism evidence="16 17">
    <name type="scientific">Pseudocercospora musae</name>
    <dbReference type="NCBI Taxonomy" id="113226"/>
    <lineage>
        <taxon>Eukaryota</taxon>
        <taxon>Fungi</taxon>
        <taxon>Dikarya</taxon>
        <taxon>Ascomycota</taxon>
        <taxon>Pezizomycotina</taxon>
        <taxon>Dothideomycetes</taxon>
        <taxon>Dothideomycetidae</taxon>
        <taxon>Mycosphaerellales</taxon>
        <taxon>Mycosphaerellaceae</taxon>
        <taxon>Pseudocercospora</taxon>
    </lineage>
</organism>
<dbReference type="Pfam" id="PF16415">
    <property type="entry name" value="CNOT1_CAF1_bind"/>
    <property type="match status" value="1"/>
</dbReference>
<feature type="compositionally biased region" description="Polar residues" evidence="10">
    <location>
        <begin position="516"/>
        <end position="543"/>
    </location>
</feature>
<evidence type="ECO:0000256" key="3">
    <source>
        <dbReference type="ARBA" id="ARBA00022491"/>
    </source>
</evidence>
<dbReference type="InterPro" id="IPR040398">
    <property type="entry name" value="Not1"/>
</dbReference>
<dbReference type="Gene3D" id="1.25.40.840">
    <property type="entry name" value="CCR4-NOT transcription complex subunit 1 TTP binding domain"/>
    <property type="match status" value="1"/>
</dbReference>
<evidence type="ECO:0000259" key="13">
    <source>
        <dbReference type="Pfam" id="PF16415"/>
    </source>
</evidence>
<evidence type="ECO:0000259" key="15">
    <source>
        <dbReference type="Pfam" id="PF16418"/>
    </source>
</evidence>
<feature type="region of interest" description="Disordered" evidence="10">
    <location>
        <begin position="449"/>
        <end position="561"/>
    </location>
</feature>
<comment type="caution">
    <text evidence="16">The sequence shown here is derived from an EMBL/GenBank/DDBJ whole genome shotgun (WGS) entry which is preliminary data.</text>
</comment>
<dbReference type="PANTHER" id="PTHR13162:SF8">
    <property type="entry name" value="CCR4-NOT TRANSCRIPTION COMPLEX SUBUNIT 1"/>
    <property type="match status" value="1"/>
</dbReference>
<dbReference type="InterPro" id="IPR024557">
    <property type="entry name" value="CNOT1_dom_4"/>
</dbReference>
<keyword evidence="4" id="KW-0805">Transcription regulation</keyword>
<feature type="domain" description="CCR4-NOT transcription complex subunit 1 HEAT repeat" evidence="15">
    <location>
        <begin position="1121"/>
        <end position="1266"/>
    </location>
</feature>
<proteinExistence type="inferred from homology"/>
<feature type="domain" description="CCR4-Not complex component Not1 C-terminal" evidence="11">
    <location>
        <begin position="2396"/>
        <end position="2748"/>
    </location>
</feature>
<dbReference type="Gene3D" id="1.10.287.2720">
    <property type="match status" value="1"/>
</dbReference>
<keyword evidence="17" id="KW-1185">Reference proteome</keyword>
<dbReference type="InterPro" id="IPR018494">
    <property type="entry name" value="Oxysterol-bd_CS"/>
</dbReference>
<comment type="similarity">
    <text evidence="2 9">Belongs to the OSBP family.</text>
</comment>
<evidence type="ECO:0000259" key="14">
    <source>
        <dbReference type="Pfam" id="PF16417"/>
    </source>
</evidence>
<dbReference type="FunFam" id="2.40.160.120:FF:000010">
    <property type="entry name" value="Oxysterol-binding protein homolog 4"/>
    <property type="match status" value="1"/>
</dbReference>
<feature type="region of interest" description="Disordered" evidence="10">
    <location>
        <begin position="624"/>
        <end position="643"/>
    </location>
</feature>
<feature type="domain" description="CCR4-NOT transcription complex subunit 1 TTP binding" evidence="14">
    <location>
        <begin position="1298"/>
        <end position="1451"/>
    </location>
</feature>
<dbReference type="GO" id="GO:0005634">
    <property type="term" value="C:nucleus"/>
    <property type="evidence" value="ECO:0007669"/>
    <property type="project" value="UniProtKB-SubCell"/>
</dbReference>
<dbReference type="GO" id="GO:0000932">
    <property type="term" value="C:P-body"/>
    <property type="evidence" value="ECO:0007669"/>
    <property type="project" value="TreeGrafter"/>
</dbReference>
<evidence type="ECO:0000259" key="12">
    <source>
        <dbReference type="Pfam" id="PF12842"/>
    </source>
</evidence>
<dbReference type="InterPro" id="IPR038535">
    <property type="entry name" value="CNOT1_TTP_bind_sf"/>
</dbReference>
<dbReference type="Pfam" id="PF16417">
    <property type="entry name" value="CNOT1_TTP_bind"/>
    <property type="match status" value="1"/>
</dbReference>
<protein>
    <recommendedName>
        <fullName evidence="8">General negative regulator of transcription subunit 1</fullName>
    </recommendedName>
</protein>
<feature type="compositionally biased region" description="Low complexity" evidence="10">
    <location>
        <begin position="545"/>
        <end position="561"/>
    </location>
</feature>
<evidence type="ECO:0000259" key="11">
    <source>
        <dbReference type="Pfam" id="PF04054"/>
    </source>
</evidence>
<dbReference type="InterPro" id="IPR032191">
    <property type="entry name" value="CNOT1_CAF1_bind"/>
</dbReference>
<feature type="region of interest" description="Disordered" evidence="10">
    <location>
        <begin position="319"/>
        <end position="341"/>
    </location>
</feature>
<dbReference type="OrthoDB" id="1933107at2759"/>
<comment type="function">
    <text evidence="7">Acts as a component of the CCR4-NOT core complex, which in the nucleus seems to be a general transcription factor, and in the cytoplasm the major mRNA deadenylase involved in mRNA turnover. The NOT protein subcomplex negatively regulates the basal and activated transcription of many genes. Preferentially affects TC-type TATA element-dependent transcription. Could directly or indirectly inhibit component(s) of the general transcription machinery.</text>
</comment>
<dbReference type="FunFam" id="1.25.40.180:FF:000012">
    <property type="entry name" value="Ccr4-Not transcription complex subunit"/>
    <property type="match status" value="1"/>
</dbReference>
<keyword evidence="5" id="KW-0804">Transcription</keyword>
<feature type="compositionally biased region" description="Low complexity" evidence="10">
    <location>
        <begin position="624"/>
        <end position="638"/>
    </location>
</feature>
<dbReference type="Gene3D" id="1.25.40.800">
    <property type="match status" value="1"/>
</dbReference>
<feature type="compositionally biased region" description="Low complexity" evidence="10">
    <location>
        <begin position="501"/>
        <end position="515"/>
    </location>
</feature>
<dbReference type="Gene3D" id="1.25.40.180">
    <property type="match status" value="1"/>
</dbReference>
<evidence type="ECO:0000256" key="6">
    <source>
        <dbReference type="ARBA" id="ARBA00023242"/>
    </source>
</evidence>
<keyword evidence="6" id="KW-0539">Nucleus</keyword>
<dbReference type="Pfam" id="PF16418">
    <property type="entry name" value="CNOT1_HEAT"/>
    <property type="match status" value="1"/>
</dbReference>
<dbReference type="GO" id="GO:0017148">
    <property type="term" value="P:negative regulation of translation"/>
    <property type="evidence" value="ECO:0007669"/>
    <property type="project" value="InterPro"/>
</dbReference>
<reference evidence="16 17" key="1">
    <citation type="submission" date="2015-07" db="EMBL/GenBank/DDBJ databases">
        <title>Comparative genomics of the Sigatoka disease complex on banana suggests a link between parallel evolutionary changes in Pseudocercospora fijiensis and Pseudocercospora eumusae and increased virulence on the banana host.</title>
        <authorList>
            <person name="Chang T.-C."/>
            <person name="Salvucci A."/>
            <person name="Crous P.W."/>
            <person name="Stergiopoulos I."/>
        </authorList>
    </citation>
    <scope>NUCLEOTIDE SEQUENCE [LARGE SCALE GENOMIC DNA]</scope>
    <source>
        <strain evidence="16 17">CBS 116634</strain>
    </source>
</reference>
<dbReference type="GO" id="GO:0060090">
    <property type="term" value="F:molecular adaptor activity"/>
    <property type="evidence" value="ECO:0007669"/>
    <property type="project" value="TreeGrafter"/>
</dbReference>
<evidence type="ECO:0000256" key="7">
    <source>
        <dbReference type="ARBA" id="ARBA00059181"/>
    </source>
</evidence>
<gene>
    <name evidence="16" type="ORF">AC579_960</name>
</gene>
<dbReference type="PANTHER" id="PTHR13162">
    <property type="entry name" value="CCR4-NOT TRANSCRIPTION COMPLEX"/>
    <property type="match status" value="1"/>
</dbReference>
<feature type="domain" description="CCR4-NOT transcription complex subunit 1 CAF1-binding" evidence="13">
    <location>
        <begin position="1512"/>
        <end position="1729"/>
    </location>
</feature>
<dbReference type="Gene3D" id="2.40.160.120">
    <property type="match status" value="1"/>
</dbReference>
<evidence type="ECO:0000313" key="17">
    <source>
        <dbReference type="Proteomes" id="UP000073492"/>
    </source>
</evidence>
<dbReference type="Pfam" id="PF12842">
    <property type="entry name" value="DUF3819"/>
    <property type="match status" value="1"/>
</dbReference>
<dbReference type="InterPro" id="IPR032194">
    <property type="entry name" value="CNOT1_HEAT"/>
</dbReference>
<dbReference type="GO" id="GO:0030015">
    <property type="term" value="C:CCR4-NOT core complex"/>
    <property type="evidence" value="ECO:0007669"/>
    <property type="project" value="InterPro"/>
</dbReference>
<evidence type="ECO:0000256" key="8">
    <source>
        <dbReference type="ARBA" id="ARBA00074459"/>
    </source>
</evidence>
<feature type="compositionally biased region" description="Basic and acidic residues" evidence="10">
    <location>
        <begin position="323"/>
        <end position="341"/>
    </location>
</feature>
<dbReference type="Proteomes" id="UP000073492">
    <property type="component" value="Unassembled WGS sequence"/>
</dbReference>
<dbReference type="Pfam" id="PF04054">
    <property type="entry name" value="Not1"/>
    <property type="match status" value="1"/>
</dbReference>
<evidence type="ECO:0000313" key="16">
    <source>
        <dbReference type="EMBL" id="KXT18355.1"/>
    </source>
</evidence>
<keyword evidence="3" id="KW-0678">Repressor</keyword>
<evidence type="ECO:0000256" key="1">
    <source>
        <dbReference type="ARBA" id="ARBA00004123"/>
    </source>
</evidence>
<dbReference type="Gene3D" id="6.10.250.1430">
    <property type="match status" value="1"/>
</dbReference>
<dbReference type="InterPro" id="IPR032193">
    <property type="entry name" value="CNOT1_TTP_bind"/>
</dbReference>
<dbReference type="GO" id="GO:0000289">
    <property type="term" value="P:nuclear-transcribed mRNA poly(A) tail shortening"/>
    <property type="evidence" value="ECO:0007669"/>
    <property type="project" value="UniProtKB-ARBA"/>
</dbReference>
<feature type="domain" description="CCR4-NOT transcription complex subunit 1" evidence="12">
    <location>
        <begin position="1793"/>
        <end position="1932"/>
    </location>
</feature>
<evidence type="ECO:0000256" key="4">
    <source>
        <dbReference type="ARBA" id="ARBA00023015"/>
    </source>
</evidence>
<name>A0A139IUE6_9PEZI</name>
<evidence type="ECO:0000256" key="5">
    <source>
        <dbReference type="ARBA" id="ARBA00023163"/>
    </source>
</evidence>
<dbReference type="SUPFAM" id="SSF144000">
    <property type="entry name" value="Oxysterol-binding protein-like"/>
    <property type="match status" value="1"/>
</dbReference>
<dbReference type="Gene3D" id="3.30.70.3490">
    <property type="match status" value="1"/>
</dbReference>
<dbReference type="InterPro" id="IPR007196">
    <property type="entry name" value="CCR4-Not_Not1_C"/>
</dbReference>
<dbReference type="STRING" id="113226.A0A139IUE6"/>
<dbReference type="PROSITE" id="PS01013">
    <property type="entry name" value="OSBP"/>
    <property type="match status" value="1"/>
</dbReference>
<dbReference type="EMBL" id="LFZO01000008">
    <property type="protein sequence ID" value="KXT18355.1"/>
    <property type="molecule type" value="Genomic_DNA"/>
</dbReference>
<dbReference type="CDD" id="cd20710">
    <property type="entry name" value="NOT1_connector"/>
    <property type="match status" value="1"/>
</dbReference>